<dbReference type="EMBL" id="FQXN01000001">
    <property type="protein sequence ID" value="SHH22524.1"/>
    <property type="molecule type" value="Genomic_DNA"/>
</dbReference>
<protein>
    <submittedName>
        <fullName evidence="1">Uncharacterized protein</fullName>
    </submittedName>
</protein>
<dbReference type="STRING" id="1123380.SAMN02745199_0394"/>
<sequence>MNEKKLKEYNILWERYEKAISNVLQNLANRGLEKVSIEELWIETSLPKDLILETFKRGNVIIPEEIKEILDKENIIWSVEK</sequence>
<dbReference type="OrthoDB" id="47313at2"/>
<dbReference type="AlphaFoldDB" id="A0A1M5R857"/>
<name>A0A1M5R857_9BACT</name>
<reference evidence="2" key="1">
    <citation type="submission" date="2016-11" db="EMBL/GenBank/DDBJ databases">
        <authorList>
            <person name="Varghese N."/>
            <person name="Submissions S."/>
        </authorList>
    </citation>
    <scope>NUCLEOTIDE SEQUENCE [LARGE SCALE GENOMIC DNA]</scope>
    <source>
        <strain evidence="2">DSM 15807</strain>
    </source>
</reference>
<gene>
    <name evidence="1" type="ORF">SAMN02745199_0394</name>
</gene>
<proteinExistence type="predicted"/>
<evidence type="ECO:0000313" key="1">
    <source>
        <dbReference type="EMBL" id="SHH22524.1"/>
    </source>
</evidence>
<dbReference type="Proteomes" id="UP000242592">
    <property type="component" value="Unassembled WGS sequence"/>
</dbReference>
<dbReference type="RefSeq" id="WP_073071558.1">
    <property type="nucleotide sequence ID" value="NZ_FQXN01000001.1"/>
</dbReference>
<organism evidence="1 2">
    <name type="scientific">Thermosipho atlanticus DSM 15807</name>
    <dbReference type="NCBI Taxonomy" id="1123380"/>
    <lineage>
        <taxon>Bacteria</taxon>
        <taxon>Thermotogati</taxon>
        <taxon>Thermotogota</taxon>
        <taxon>Thermotogae</taxon>
        <taxon>Thermotogales</taxon>
        <taxon>Fervidobacteriaceae</taxon>
        <taxon>Thermosipho</taxon>
    </lineage>
</organism>
<keyword evidence="2" id="KW-1185">Reference proteome</keyword>
<accession>A0A1M5R857</accession>
<evidence type="ECO:0000313" key="2">
    <source>
        <dbReference type="Proteomes" id="UP000242592"/>
    </source>
</evidence>